<reference evidence="1" key="1">
    <citation type="journal article" date="2020" name="Nature">
        <title>Giant virus diversity and host interactions through global metagenomics.</title>
        <authorList>
            <person name="Schulz F."/>
            <person name="Roux S."/>
            <person name="Paez-Espino D."/>
            <person name="Jungbluth S."/>
            <person name="Walsh D.A."/>
            <person name="Denef V.J."/>
            <person name="McMahon K.D."/>
            <person name="Konstantinidis K.T."/>
            <person name="Eloe-Fadrosh E.A."/>
            <person name="Kyrpides N.C."/>
            <person name="Woyke T."/>
        </authorList>
    </citation>
    <scope>NUCLEOTIDE SEQUENCE</scope>
    <source>
        <strain evidence="1">GVMAG-S-1101171-110</strain>
    </source>
</reference>
<name>A0A6C0K5H2_9ZZZZ</name>
<accession>A0A6C0K5H2</accession>
<evidence type="ECO:0000313" key="1">
    <source>
        <dbReference type="EMBL" id="QHU12401.1"/>
    </source>
</evidence>
<sequence>MEQSQQAQQARRQFFSERNEQMLYGILSKNYQQRLGTLNDKQMEHLGGALEFFMSDVYEKSPYQPLPTLNKQVLTLTANEFNAYIQRQSSLVNATPQMFMETSNRYEQLQNERQRTLEAPRPSIPDYVQPIIIKEDDSISAMTLYEEAKKRRDAEMNQQANAELIKRSASSSSPIYTEQQSQIVQRPDPKALFDSPLDLVVAGSPAFGRGDVNPTIARAPSGSLSPPGARGSLQQDVLIKQQDIQTYKETEYNLSVYSADRLWELNTSENRFNFSVNLYSGNPTNGVSIMPKATARFRNIVKIEFVKAVMPIENTDLIITKTNSSTYSTAFDKNIFGYPFVTLTVDELDNNNFGTNDKMDNAFAILQYDANWTDNTGSMGFTSYIPKHMKCQRVYSPTPLASLSKLTVRLQQPNGNLISSVPDTLDIAGAYIGVNVPASVTANNSIYVTSGEYIFINTSKWFSVYQIAAGDRIQIRNLSAFTSPTVAQTDFLNYLQDSSGLMVVAVGNTSTLSSLADGVNVAGYANYIIVRNRFNDPTTGSVYLRPFGGAANNNALATSLVTNVFTTGKLINLSHQTQLIFRVITRDYDSTSLLRPDNL</sequence>
<proteinExistence type="predicted"/>
<dbReference type="EMBL" id="MN740799">
    <property type="protein sequence ID" value="QHU12401.1"/>
    <property type="molecule type" value="Genomic_DNA"/>
</dbReference>
<protein>
    <submittedName>
        <fullName evidence="1">Uncharacterized protein</fullName>
    </submittedName>
</protein>
<dbReference type="AlphaFoldDB" id="A0A6C0K5H2"/>
<organism evidence="1">
    <name type="scientific">viral metagenome</name>
    <dbReference type="NCBI Taxonomy" id="1070528"/>
    <lineage>
        <taxon>unclassified sequences</taxon>
        <taxon>metagenomes</taxon>
        <taxon>organismal metagenomes</taxon>
    </lineage>
</organism>